<name>A0A0K8TQG3_TABBR</name>
<reference evidence="2" key="1">
    <citation type="journal article" date="2015" name="Insect Biochem. Mol. Biol.">
        <title>An insight into the sialome of the horse fly, Tabanus bromius.</title>
        <authorList>
            <person name="Ribeiro J.M."/>
            <person name="Kazimirova M."/>
            <person name="Takac P."/>
            <person name="Andersen J.F."/>
            <person name="Francischetti I.M."/>
        </authorList>
    </citation>
    <scope>NUCLEOTIDE SEQUENCE</scope>
</reference>
<dbReference type="EMBL" id="GDAI01001014">
    <property type="protein sequence ID" value="JAI16589.1"/>
    <property type="molecule type" value="mRNA"/>
</dbReference>
<protein>
    <submittedName>
        <fullName evidence="2">Uncharacterized protein</fullName>
    </submittedName>
</protein>
<dbReference type="AlphaFoldDB" id="A0A0K8TQG3"/>
<feature type="compositionally biased region" description="Basic and acidic residues" evidence="1">
    <location>
        <begin position="103"/>
        <end position="135"/>
    </location>
</feature>
<sequence>MDVYGIFIGDTNLSYGTMRNSVYRDYEKFPYGTFENANNPTLIDYYTKVQEKCRKSQKIELQKQTCPFCKEHKKRPLISYMRKRDFHKHHEKICEEDEEEQEQQGKESEKKVESSQETAKRPAEDDKKEKTKENP</sequence>
<evidence type="ECO:0000256" key="1">
    <source>
        <dbReference type="SAM" id="MobiDB-lite"/>
    </source>
</evidence>
<proteinExistence type="evidence at transcript level"/>
<organism evidence="2">
    <name type="scientific">Tabanus bromius</name>
    <name type="common">Band-eyed brown horse fly</name>
    <dbReference type="NCBI Taxonomy" id="304241"/>
    <lineage>
        <taxon>Eukaryota</taxon>
        <taxon>Metazoa</taxon>
        <taxon>Ecdysozoa</taxon>
        <taxon>Arthropoda</taxon>
        <taxon>Hexapoda</taxon>
        <taxon>Insecta</taxon>
        <taxon>Pterygota</taxon>
        <taxon>Neoptera</taxon>
        <taxon>Endopterygota</taxon>
        <taxon>Diptera</taxon>
        <taxon>Brachycera</taxon>
        <taxon>Tabanomorpha</taxon>
        <taxon>Tabanoidea</taxon>
        <taxon>Tabanidae</taxon>
        <taxon>Tabanus</taxon>
    </lineage>
</organism>
<accession>A0A0K8TQG3</accession>
<feature type="region of interest" description="Disordered" evidence="1">
    <location>
        <begin position="91"/>
        <end position="135"/>
    </location>
</feature>
<evidence type="ECO:0000313" key="2">
    <source>
        <dbReference type="EMBL" id="JAI16589.1"/>
    </source>
</evidence>